<name>A0A182R714_ANOFN</name>
<protein>
    <submittedName>
        <fullName evidence="2">Uncharacterized protein</fullName>
    </submittedName>
</protein>
<feature type="compositionally biased region" description="Acidic residues" evidence="1">
    <location>
        <begin position="401"/>
        <end position="412"/>
    </location>
</feature>
<feature type="compositionally biased region" description="Acidic residues" evidence="1">
    <location>
        <begin position="202"/>
        <end position="211"/>
    </location>
</feature>
<sequence>MASSSPNVALTDSYPINFCPNSTDLNDDGTHSIETKRPIPNEDIRSFPTEAPKLKWDKEQFDVRRPYERKNYEHPYRDLPGYLSNFEGLNVKPRKCTTANPFARRTPIEEVFHKRNIKSVCPAEVPRTLEDCVEDVIVADNVSSRESTLEEKLEEVEKVADRKIVSRECCKAFFRARRGLLRSELFREYFNREPTSKKEDPTSESDGSEEVLDELPDELEMKNSSVDSQIAPHRSSSVASYLPPTIMHRNDKVAVIEAQEQFLQRMRSRYLHKFDRVRQQLEDAERERQKPPAPFDAEKYESEYPEPDIRNEAKAQFREALRNRLEELNQLQHRTVRKYPTSVKQFAAYKAQIMEDRRKLRDEALLVEDYFRNANTPKELPEAKLEVKRYRLADFGVHPDDSEDEEEREEDEQNKRNEPLVYHTCMTREEWGHWIAHSTKIEKLKLPKVMVPRIPVLVQNCDQSPIRLYVQGRLLDGKPQTDRLRREDIAHPKKIIHSIQTPTSRKAKVAMRDLLFDPAPQPEPMDYVPYNASLRPYSEIAEERFRSVKGQRKVWRELRKSRMHWIEELVDEICSRKRC</sequence>
<evidence type="ECO:0000313" key="2">
    <source>
        <dbReference type="EnsemblMetazoa" id="AFUN001962-PA"/>
    </source>
</evidence>
<feature type="region of interest" description="Disordered" evidence="1">
    <location>
        <begin position="192"/>
        <end position="211"/>
    </location>
</feature>
<proteinExistence type="predicted"/>
<dbReference type="AlphaFoldDB" id="A0A182R714"/>
<reference evidence="2" key="1">
    <citation type="submission" date="2020-05" db="UniProtKB">
        <authorList>
            <consortium name="EnsemblMetazoa"/>
        </authorList>
    </citation>
    <scope>IDENTIFICATION</scope>
    <source>
        <strain evidence="2">FUMOZ</strain>
    </source>
</reference>
<evidence type="ECO:0000256" key="1">
    <source>
        <dbReference type="SAM" id="MobiDB-lite"/>
    </source>
</evidence>
<feature type="compositionally biased region" description="Basic and acidic residues" evidence="1">
    <location>
        <begin position="28"/>
        <end position="45"/>
    </location>
</feature>
<feature type="region of interest" description="Disordered" evidence="1">
    <location>
        <begin position="21"/>
        <end position="49"/>
    </location>
</feature>
<feature type="compositionally biased region" description="Basic and acidic residues" evidence="1">
    <location>
        <begin position="192"/>
        <end position="201"/>
    </location>
</feature>
<feature type="region of interest" description="Disordered" evidence="1">
    <location>
        <begin position="396"/>
        <end position="418"/>
    </location>
</feature>
<organism evidence="2">
    <name type="scientific">Anopheles funestus</name>
    <name type="common">African malaria mosquito</name>
    <dbReference type="NCBI Taxonomy" id="62324"/>
    <lineage>
        <taxon>Eukaryota</taxon>
        <taxon>Metazoa</taxon>
        <taxon>Ecdysozoa</taxon>
        <taxon>Arthropoda</taxon>
        <taxon>Hexapoda</taxon>
        <taxon>Insecta</taxon>
        <taxon>Pterygota</taxon>
        <taxon>Neoptera</taxon>
        <taxon>Endopterygota</taxon>
        <taxon>Diptera</taxon>
        <taxon>Nematocera</taxon>
        <taxon>Culicoidea</taxon>
        <taxon>Culicidae</taxon>
        <taxon>Anophelinae</taxon>
        <taxon>Anopheles</taxon>
    </lineage>
</organism>
<feature type="region of interest" description="Disordered" evidence="1">
    <location>
        <begin position="281"/>
        <end position="303"/>
    </location>
</feature>
<dbReference type="EnsemblMetazoa" id="AFUN001962-RA">
    <property type="protein sequence ID" value="AFUN001962-PA"/>
    <property type="gene ID" value="AFUN001962"/>
</dbReference>
<dbReference type="VEuPathDB" id="VectorBase:AFUN001962"/>
<accession>A0A182R714</accession>